<evidence type="ECO:0008006" key="3">
    <source>
        <dbReference type="Google" id="ProtNLM"/>
    </source>
</evidence>
<dbReference type="EMBL" id="ACVB02000007">
    <property type="protein sequence ID" value="EEX75164.1"/>
    <property type="molecule type" value="Genomic_DNA"/>
</dbReference>
<proteinExistence type="predicted"/>
<dbReference type="InterPro" id="IPR036412">
    <property type="entry name" value="HAD-like_sf"/>
</dbReference>
<reference evidence="1 2" key="1">
    <citation type="submission" date="2009-09" db="EMBL/GenBank/DDBJ databases">
        <authorList>
            <person name="Weinstock G."/>
            <person name="Sodergren E."/>
            <person name="Clifton S."/>
            <person name="Fulton L."/>
            <person name="Fulton B."/>
            <person name="Courtney L."/>
            <person name="Fronick C."/>
            <person name="Harrison M."/>
            <person name="Strong C."/>
            <person name="Farmer C."/>
            <person name="Delahaunty K."/>
            <person name="Markovic C."/>
            <person name="Hall O."/>
            <person name="Minx P."/>
            <person name="Tomlinson C."/>
            <person name="Mitreva M."/>
            <person name="Nelson J."/>
            <person name="Hou S."/>
            <person name="Wollam A."/>
            <person name="Pepin K.H."/>
            <person name="Johnson M."/>
            <person name="Bhonagiri V."/>
            <person name="Nash W.E."/>
            <person name="Warren W."/>
            <person name="Chinwalla A."/>
            <person name="Mardis E.R."/>
            <person name="Wilson R.K."/>
        </authorList>
    </citation>
    <scope>NUCLEOTIDE SEQUENCE [LARGE SCALE GENOMIC DNA]</scope>
    <source>
        <strain evidence="1 2">F0254</strain>
    </source>
</reference>
<sequence>MAIGDGNNDIEMFEYANYSVAMKNASELAAKAAKYRTDSNVNDGVAKAIRKYALNKI</sequence>
<dbReference type="AlphaFoldDB" id="C9MVX4"/>
<organism evidence="1 2">
    <name type="scientific">Leptotrichia hofstadii F0254</name>
    <dbReference type="NCBI Taxonomy" id="634994"/>
    <lineage>
        <taxon>Bacteria</taxon>
        <taxon>Fusobacteriati</taxon>
        <taxon>Fusobacteriota</taxon>
        <taxon>Fusobacteriia</taxon>
        <taxon>Fusobacteriales</taxon>
        <taxon>Leptotrichiaceae</taxon>
        <taxon>Leptotrichia</taxon>
    </lineage>
</organism>
<accession>C9MVX4</accession>
<dbReference type="SUPFAM" id="SSF56784">
    <property type="entry name" value="HAD-like"/>
    <property type="match status" value="1"/>
</dbReference>
<name>C9MVX4_9FUSO</name>
<dbReference type="eggNOG" id="COG0561">
    <property type="taxonomic scope" value="Bacteria"/>
</dbReference>
<dbReference type="Gene3D" id="3.40.50.1000">
    <property type="entry name" value="HAD superfamily/HAD-like"/>
    <property type="match status" value="1"/>
</dbReference>
<dbReference type="Proteomes" id="UP000006233">
    <property type="component" value="Unassembled WGS sequence"/>
</dbReference>
<gene>
    <name evidence="1" type="ORF">GCWU000323_00413</name>
</gene>
<dbReference type="InterPro" id="IPR023214">
    <property type="entry name" value="HAD_sf"/>
</dbReference>
<dbReference type="STRING" id="634994.GCWU000323_00413"/>
<protein>
    <recommendedName>
        <fullName evidence="3">Haloacid dehalogenase-like hydrolase</fullName>
    </recommendedName>
</protein>
<dbReference type="Pfam" id="PF08282">
    <property type="entry name" value="Hydrolase_3"/>
    <property type="match status" value="1"/>
</dbReference>
<evidence type="ECO:0000313" key="1">
    <source>
        <dbReference type="EMBL" id="EEX75164.1"/>
    </source>
</evidence>
<dbReference type="PROSITE" id="PS01229">
    <property type="entry name" value="COF_2"/>
    <property type="match status" value="1"/>
</dbReference>
<comment type="caution">
    <text evidence="1">The sequence shown here is derived from an EMBL/GenBank/DDBJ whole genome shotgun (WGS) entry which is preliminary data.</text>
</comment>
<dbReference type="PANTHER" id="PTHR10000">
    <property type="entry name" value="PHOSPHOSERINE PHOSPHATASE"/>
    <property type="match status" value="1"/>
</dbReference>
<dbReference type="HOGENOM" id="CLU_044146_8_5_0"/>
<dbReference type="PANTHER" id="PTHR10000:SF8">
    <property type="entry name" value="HAD SUPERFAMILY HYDROLASE-LIKE, TYPE 3"/>
    <property type="match status" value="1"/>
</dbReference>
<dbReference type="GO" id="GO:0000287">
    <property type="term" value="F:magnesium ion binding"/>
    <property type="evidence" value="ECO:0007669"/>
    <property type="project" value="TreeGrafter"/>
</dbReference>
<dbReference type="GO" id="GO:0005829">
    <property type="term" value="C:cytosol"/>
    <property type="evidence" value="ECO:0007669"/>
    <property type="project" value="TreeGrafter"/>
</dbReference>
<dbReference type="GO" id="GO:0016791">
    <property type="term" value="F:phosphatase activity"/>
    <property type="evidence" value="ECO:0007669"/>
    <property type="project" value="TreeGrafter"/>
</dbReference>
<evidence type="ECO:0000313" key="2">
    <source>
        <dbReference type="Proteomes" id="UP000006233"/>
    </source>
</evidence>